<dbReference type="PROSITE" id="PS50082">
    <property type="entry name" value="WD_REPEATS_2"/>
    <property type="match status" value="2"/>
</dbReference>
<dbReference type="Pfam" id="PF17120">
    <property type="entry name" value="zf-RING_16"/>
    <property type="match status" value="1"/>
</dbReference>
<evidence type="ECO:0000256" key="4">
    <source>
        <dbReference type="ARBA" id="ARBA00040269"/>
    </source>
</evidence>
<evidence type="ECO:0000259" key="7">
    <source>
        <dbReference type="Pfam" id="PF17120"/>
    </source>
</evidence>
<evidence type="ECO:0000256" key="1">
    <source>
        <dbReference type="ARBA" id="ARBA00008134"/>
    </source>
</evidence>
<dbReference type="SUPFAM" id="SSF50978">
    <property type="entry name" value="WD40 repeat-like"/>
    <property type="match status" value="1"/>
</dbReference>
<dbReference type="EMBL" id="CACVKT020007264">
    <property type="protein sequence ID" value="CAC5406748.1"/>
    <property type="molecule type" value="Genomic_DNA"/>
</dbReference>
<dbReference type="InterPro" id="IPR036322">
    <property type="entry name" value="WD40_repeat_dom_sf"/>
</dbReference>
<dbReference type="PANTHER" id="PTHR46200:SF1">
    <property type="entry name" value="GATOR COMPLEX PROTEIN WDR24"/>
    <property type="match status" value="1"/>
</dbReference>
<reference evidence="8 9" key="1">
    <citation type="submission" date="2020-06" db="EMBL/GenBank/DDBJ databases">
        <authorList>
            <person name="Li R."/>
            <person name="Bekaert M."/>
        </authorList>
    </citation>
    <scope>NUCLEOTIDE SEQUENCE [LARGE SCALE GENOMIC DNA]</scope>
    <source>
        <strain evidence="9">wild</strain>
    </source>
</reference>
<dbReference type="InterPro" id="IPR001680">
    <property type="entry name" value="WD40_rpt"/>
</dbReference>
<dbReference type="PANTHER" id="PTHR46200">
    <property type="entry name" value="GATOR COMPLEX PROTEIN WDR24"/>
    <property type="match status" value="1"/>
</dbReference>
<dbReference type="GO" id="GO:0061700">
    <property type="term" value="C:GATOR2 complex"/>
    <property type="evidence" value="ECO:0007669"/>
    <property type="project" value="TreeGrafter"/>
</dbReference>
<gene>
    <name evidence="8" type="ORF">MCOR_40292</name>
</gene>
<dbReference type="GO" id="GO:0016239">
    <property type="term" value="P:positive regulation of macroautophagy"/>
    <property type="evidence" value="ECO:0007669"/>
    <property type="project" value="TreeGrafter"/>
</dbReference>
<feature type="region of interest" description="Disordered" evidence="6">
    <location>
        <begin position="465"/>
        <end position="512"/>
    </location>
</feature>
<dbReference type="Gene3D" id="2.130.10.10">
    <property type="entry name" value="YVTN repeat-like/Quinoprotein amine dehydrogenase"/>
    <property type="match status" value="2"/>
</dbReference>
<accession>A0A6J8DDI6</accession>
<dbReference type="InterPro" id="IPR049566">
    <property type="entry name" value="WDR59_RTC1-like_RING_Znf"/>
</dbReference>
<organism evidence="8 9">
    <name type="scientific">Mytilus coruscus</name>
    <name type="common">Sea mussel</name>
    <dbReference type="NCBI Taxonomy" id="42192"/>
    <lineage>
        <taxon>Eukaryota</taxon>
        <taxon>Metazoa</taxon>
        <taxon>Spiralia</taxon>
        <taxon>Lophotrochozoa</taxon>
        <taxon>Mollusca</taxon>
        <taxon>Bivalvia</taxon>
        <taxon>Autobranchia</taxon>
        <taxon>Pteriomorphia</taxon>
        <taxon>Mytilida</taxon>
        <taxon>Mytiloidea</taxon>
        <taxon>Mytilidae</taxon>
        <taxon>Mytilinae</taxon>
        <taxon>Mytilus</taxon>
    </lineage>
</organism>
<dbReference type="AlphaFoldDB" id="A0A6J8DDI6"/>
<evidence type="ECO:0000313" key="9">
    <source>
        <dbReference type="Proteomes" id="UP000507470"/>
    </source>
</evidence>
<protein>
    <recommendedName>
        <fullName evidence="4">GATOR2 complex protein WDR24</fullName>
    </recommendedName>
</protein>
<feature type="compositionally biased region" description="Polar residues" evidence="6">
    <location>
        <begin position="566"/>
        <end position="591"/>
    </location>
</feature>
<dbReference type="InterPro" id="IPR020472">
    <property type="entry name" value="WD40_PAC1"/>
</dbReference>
<sequence length="769" mass="87263">MSVMHNVTKAVHDRVSINNPHNSYGINCEGAVNAMDLNRDFSRVVVAGRNGIFKIYTVEEDDFTEKFNLRVGRKLNLDFSVSDVAWSHIDDNILASAATNGKVVIWDLNKPSKSKQDFIFQEHTRTVNRVCFHQVEGNYILSGSHDGSLKIFDIRSKRVASTFSVGSTSIRDVQFCPSNFNYFAFAAADEGGNVQIWDMRRLNSPEKQFTAHGGPMFCLDWHPSEPKWLATGGRDRTIKIWDHALGKLLHSVPTIASVARIKWRPERKYHIASCSLVIDFSINVWDVRRPYIPFASFEEHKNVATGIVWKKDDGHTFYSSGKDNFLYQHVFKDAIRPADKVVPDGLDVSVIGHVTQATKDKTKSLEKKKYSMFSKQPDKGDQFIDAKSFVFSYTNCHQLLSMEWFVNCAKQYILHGRSFEEMCEHNAQVSDQNDRFQVAQSWRMLKAIYTTPTVTKNLLRTESVMSNVSEKPKDKVNQPDTPKSAEKDKQTIDATSEDDDMTDTDLSSIARGQINPPVEWDILFGGADVEQSFPTFGHMEDIGPDFKLPKEAFVPRHEIKDPSEVPKQNNQDSPPLSANETEANPSNNHNSKVNEDINMLLLMKEVEISEFVFTDCVEQMLKYFAEEGDVQTTVCMLVVLGERRPKIPVDIQDDWFISYLELLARFKLWTVSNTLINLSHLGSISMMNHQSTTINVTCNQCNRVLTRVGWLCDRCKSVINSCAVCHLPVKGLFVWCQGCSHGGHIKHIQEWLTISKQCPTGCGHICEYT</sequence>
<dbReference type="Pfam" id="PF00400">
    <property type="entry name" value="WD40"/>
    <property type="match status" value="2"/>
</dbReference>
<evidence type="ECO:0000256" key="3">
    <source>
        <dbReference type="ARBA" id="ARBA00022737"/>
    </source>
</evidence>
<keyword evidence="2 5" id="KW-0853">WD repeat</keyword>
<dbReference type="InterPro" id="IPR015943">
    <property type="entry name" value="WD40/YVTN_repeat-like_dom_sf"/>
</dbReference>
<feature type="domain" description="WDR59/RTC1-like RING zinc finger" evidence="7">
    <location>
        <begin position="720"/>
        <end position="767"/>
    </location>
</feature>
<feature type="repeat" description="WD" evidence="5">
    <location>
        <begin position="209"/>
        <end position="251"/>
    </location>
</feature>
<dbReference type="InterPro" id="IPR037590">
    <property type="entry name" value="WDR24"/>
</dbReference>
<comment type="similarity">
    <text evidence="1">Belongs to the WD repeat WDR24 family.</text>
</comment>
<name>A0A6J8DDI6_MYTCO</name>
<feature type="repeat" description="WD" evidence="5">
    <location>
        <begin position="120"/>
        <end position="162"/>
    </location>
</feature>
<dbReference type="GO" id="GO:0034198">
    <property type="term" value="P:cellular response to amino acid starvation"/>
    <property type="evidence" value="ECO:0007669"/>
    <property type="project" value="TreeGrafter"/>
</dbReference>
<keyword evidence="9" id="KW-1185">Reference proteome</keyword>
<evidence type="ECO:0000313" key="8">
    <source>
        <dbReference type="EMBL" id="CAC5406748.1"/>
    </source>
</evidence>
<dbReference type="GO" id="GO:0005774">
    <property type="term" value="C:vacuolar membrane"/>
    <property type="evidence" value="ECO:0007669"/>
    <property type="project" value="TreeGrafter"/>
</dbReference>
<evidence type="ECO:0000256" key="5">
    <source>
        <dbReference type="PROSITE-ProRule" id="PRU00221"/>
    </source>
</evidence>
<feature type="compositionally biased region" description="Basic and acidic residues" evidence="6">
    <location>
        <begin position="470"/>
        <end position="491"/>
    </location>
</feature>
<evidence type="ECO:0000256" key="6">
    <source>
        <dbReference type="SAM" id="MobiDB-lite"/>
    </source>
</evidence>
<dbReference type="Proteomes" id="UP000507470">
    <property type="component" value="Unassembled WGS sequence"/>
</dbReference>
<dbReference type="CDD" id="cd16693">
    <property type="entry name" value="mRING-H2-C3H3C2_WDR24"/>
    <property type="match status" value="1"/>
</dbReference>
<proteinExistence type="inferred from homology"/>
<dbReference type="SMART" id="SM00320">
    <property type="entry name" value="WD40"/>
    <property type="match status" value="7"/>
</dbReference>
<dbReference type="PRINTS" id="PR00320">
    <property type="entry name" value="GPROTEINBRPT"/>
</dbReference>
<feature type="region of interest" description="Disordered" evidence="6">
    <location>
        <begin position="558"/>
        <end position="592"/>
    </location>
</feature>
<keyword evidence="3" id="KW-0677">Repeat</keyword>
<dbReference type="PROSITE" id="PS50294">
    <property type="entry name" value="WD_REPEATS_REGION"/>
    <property type="match status" value="2"/>
</dbReference>
<dbReference type="OrthoDB" id="60955at2759"/>
<dbReference type="GO" id="GO:0005829">
    <property type="term" value="C:cytosol"/>
    <property type="evidence" value="ECO:0007669"/>
    <property type="project" value="TreeGrafter"/>
</dbReference>
<evidence type="ECO:0000256" key="2">
    <source>
        <dbReference type="ARBA" id="ARBA00022574"/>
    </source>
</evidence>
<dbReference type="GO" id="GO:1904263">
    <property type="term" value="P:positive regulation of TORC1 signaling"/>
    <property type="evidence" value="ECO:0007669"/>
    <property type="project" value="TreeGrafter"/>
</dbReference>